<keyword evidence="3" id="KW-1185">Reference proteome</keyword>
<evidence type="ECO:0000259" key="1">
    <source>
        <dbReference type="Pfam" id="PF14206"/>
    </source>
</evidence>
<feature type="domain" description="Cysteine-rich CPCC" evidence="1">
    <location>
        <begin position="4"/>
        <end position="77"/>
    </location>
</feature>
<sequence length="87" mass="9681">MSLCQCPCCDYFTIPVGENHEICAVCFWEDDYFGIEEPDAESGANHGLTIRQARANFVAFGACHPSMAKNVICPEQRAKYGYKARAI</sequence>
<organism evidence="2 3">
    <name type="scientific">Ectopseudomonas alcaliphila</name>
    <dbReference type="NCBI Taxonomy" id="101564"/>
    <lineage>
        <taxon>Bacteria</taxon>
        <taxon>Pseudomonadati</taxon>
        <taxon>Pseudomonadota</taxon>
        <taxon>Gammaproteobacteria</taxon>
        <taxon>Pseudomonadales</taxon>
        <taxon>Pseudomonadaceae</taxon>
        <taxon>Ectopseudomonas</taxon>
    </lineage>
</organism>
<dbReference type="Proteomes" id="UP001278050">
    <property type="component" value="Unassembled WGS sequence"/>
</dbReference>
<protein>
    <submittedName>
        <fullName evidence="2">CPCC family cysteine-rich protein</fullName>
    </submittedName>
</protein>
<gene>
    <name evidence="2" type="ORF">SIM71_05670</name>
</gene>
<reference evidence="2 3" key="1">
    <citation type="submission" date="2023-11" db="EMBL/GenBank/DDBJ databases">
        <title>MicrobeMod: A computational toolkit for identifying prokaryotic methylation and restriction-modification with nanopore sequencing.</title>
        <authorList>
            <person name="Crits-Christoph A."/>
            <person name="Kang S.C."/>
            <person name="Lee H."/>
            <person name="Ostrov N."/>
        </authorList>
    </citation>
    <scope>NUCLEOTIDE SEQUENCE [LARGE SCALE GENOMIC DNA]</scope>
    <source>
        <strain evidence="2 3">ATCC BAA-571</strain>
    </source>
</reference>
<proteinExistence type="predicted"/>
<dbReference type="RefSeq" id="WP_074675295.1">
    <property type="nucleotide sequence ID" value="NZ_CBCSET010000001.1"/>
</dbReference>
<evidence type="ECO:0000313" key="3">
    <source>
        <dbReference type="Proteomes" id="UP001278050"/>
    </source>
</evidence>
<dbReference type="Pfam" id="PF14206">
    <property type="entry name" value="Cys_rich_CPCC"/>
    <property type="match status" value="1"/>
</dbReference>
<name>A0ABU4PUT6_9GAMM</name>
<comment type="caution">
    <text evidence="2">The sequence shown here is derived from an EMBL/GenBank/DDBJ whole genome shotgun (WGS) entry which is preliminary data.</text>
</comment>
<dbReference type="EMBL" id="JAWXXP010000001">
    <property type="protein sequence ID" value="MDX5991535.1"/>
    <property type="molecule type" value="Genomic_DNA"/>
</dbReference>
<accession>A0ABU4PUT6</accession>
<evidence type="ECO:0000313" key="2">
    <source>
        <dbReference type="EMBL" id="MDX5991535.1"/>
    </source>
</evidence>
<dbReference type="InterPro" id="IPR025983">
    <property type="entry name" value="Cys_rich_CPCC"/>
</dbReference>